<dbReference type="SUPFAM" id="SSF55486">
    <property type="entry name" value="Metalloproteases ('zincins'), catalytic domain"/>
    <property type="match status" value="1"/>
</dbReference>
<evidence type="ECO:0000313" key="2">
    <source>
        <dbReference type="EMBL" id="MBO8429040.1"/>
    </source>
</evidence>
<dbReference type="Pfam" id="PF05547">
    <property type="entry name" value="Peptidase_M6"/>
    <property type="match status" value="1"/>
</dbReference>
<dbReference type="PANTHER" id="PTHR41775">
    <property type="entry name" value="SECRETED PROTEIN-RELATED"/>
    <property type="match status" value="1"/>
</dbReference>
<comment type="caution">
    <text evidence="2">The sequence shown here is derived from an EMBL/GenBank/DDBJ whole genome shotgun (WGS) entry which is preliminary data.</text>
</comment>
<keyword evidence="2" id="KW-0645">Protease</keyword>
<reference evidence="2" key="2">
    <citation type="journal article" date="2021" name="PeerJ">
        <title>Extensive microbial diversity within the chicken gut microbiome revealed by metagenomics and culture.</title>
        <authorList>
            <person name="Gilroy R."/>
            <person name="Ravi A."/>
            <person name="Getino M."/>
            <person name="Pursley I."/>
            <person name="Horton D.L."/>
            <person name="Alikhan N.F."/>
            <person name="Baker D."/>
            <person name="Gharbi K."/>
            <person name="Hall N."/>
            <person name="Watson M."/>
            <person name="Adriaenssens E.M."/>
            <person name="Foster-Nyarko E."/>
            <person name="Jarju S."/>
            <person name="Secka A."/>
            <person name="Antonio M."/>
            <person name="Oren A."/>
            <person name="Chaudhuri R.R."/>
            <person name="La Ragione R."/>
            <person name="Hildebrand F."/>
            <person name="Pallen M.J."/>
        </authorList>
    </citation>
    <scope>NUCLEOTIDE SEQUENCE</scope>
    <source>
        <strain evidence="2">15467</strain>
    </source>
</reference>
<protein>
    <submittedName>
        <fullName evidence="2">M6 family metalloprotease domain-containing protein</fullName>
    </submittedName>
</protein>
<accession>A0A9D9DMW2</accession>
<reference evidence="2" key="1">
    <citation type="submission" date="2020-10" db="EMBL/GenBank/DDBJ databases">
        <authorList>
            <person name="Gilroy R."/>
        </authorList>
    </citation>
    <scope>NUCLEOTIDE SEQUENCE</scope>
    <source>
        <strain evidence="2">15467</strain>
    </source>
</reference>
<sequence>MILLSACCIGTGAARQTANIWLGPDITKYYGVQSNAKSVSLASSENVHMLSDLRQNRINEQKRFLVIPVEFKDVRFTISQVKTHLEEFLNSENYSYDGATGSVASYFNDNFAGKCSFVFDVADIVTLDKELAYYGAQTSLYVDANVEEMVLSACAAASAAGVDFAKYDNDGDGYADNVSIIFAGVDQTQSSVTDAIWAQRGSVSAKNVSYDGVRIGSFICTPEYDCNATTGERSPAAIGLFCHELAHVLGLPDIYDLNGEEEGLSNAMYGSLSIMDKGAYLNSGKTPPYFNALEREILEIGVVEDIVAGRKYVLSGIEEGGPLYRIPLANEGEYFLVECRNNAKWDRYCEGNGLVVYHIDKSENNSGGLSAVRRWELNILNCHAEHQCARALFPPGENSFKELGYNSRYPLRDWAGHPVGIKLSDISYDGKVLSFTAEEDVKWDSSIASVLEAKVTPFENDAHLEWGFSSAADTAGGFTNIYWHDTENGESGYAKVRGTDFLIPDLAPGCGYNVELFFEKGGQAGDVCNTEFVTETADSPYPYLCVKGEYRTGERLYLRVLNMSEEPSSIRYVLNGQEQDGDFILFASRGTYILEAIIEYDDTTCDIIRKIVTVKDRVQ</sequence>
<evidence type="ECO:0000313" key="3">
    <source>
        <dbReference type="Proteomes" id="UP000823635"/>
    </source>
</evidence>
<dbReference type="GO" id="GO:0006508">
    <property type="term" value="P:proteolysis"/>
    <property type="evidence" value="ECO:0007669"/>
    <property type="project" value="InterPro"/>
</dbReference>
<keyword evidence="2" id="KW-0482">Metalloprotease</keyword>
<feature type="domain" description="Peptidase M6-like" evidence="1">
    <location>
        <begin position="83"/>
        <end position="285"/>
    </location>
</feature>
<dbReference type="PANTHER" id="PTHR41775:SF1">
    <property type="entry name" value="PEPTIDASE M6-LIKE DOMAIN-CONTAINING PROTEIN"/>
    <property type="match status" value="1"/>
</dbReference>
<dbReference type="Proteomes" id="UP000823635">
    <property type="component" value="Unassembled WGS sequence"/>
</dbReference>
<proteinExistence type="predicted"/>
<dbReference type="GO" id="GO:0008237">
    <property type="term" value="F:metallopeptidase activity"/>
    <property type="evidence" value="ECO:0007669"/>
    <property type="project" value="UniProtKB-KW"/>
</dbReference>
<dbReference type="InterPro" id="IPR008757">
    <property type="entry name" value="Peptidase_M6-like_domain"/>
</dbReference>
<dbReference type="AlphaFoldDB" id="A0A9D9DMW2"/>
<dbReference type="EMBL" id="JADINB010000084">
    <property type="protein sequence ID" value="MBO8429040.1"/>
    <property type="molecule type" value="Genomic_DNA"/>
</dbReference>
<keyword evidence="2" id="KW-0378">Hydrolase</keyword>
<gene>
    <name evidence="2" type="ORF">IAC68_03785</name>
</gene>
<organism evidence="2 3">
    <name type="scientific">Candidatus Egerieousia excrementavium</name>
    <dbReference type="NCBI Taxonomy" id="2840778"/>
    <lineage>
        <taxon>Bacteria</taxon>
        <taxon>Pseudomonadati</taxon>
        <taxon>Bacteroidota</taxon>
        <taxon>Bacteroidia</taxon>
        <taxon>Bacteroidales</taxon>
        <taxon>Candidatus Egerieousia</taxon>
    </lineage>
</organism>
<dbReference type="NCBIfam" id="TIGR03296">
    <property type="entry name" value="M6dom_TIGR03296"/>
    <property type="match status" value="1"/>
</dbReference>
<name>A0A9D9DMW2_9BACT</name>
<evidence type="ECO:0000259" key="1">
    <source>
        <dbReference type="Pfam" id="PF05547"/>
    </source>
</evidence>